<protein>
    <submittedName>
        <fullName evidence="1">Uncharacterized protein</fullName>
    </submittedName>
</protein>
<evidence type="ECO:0000313" key="2">
    <source>
        <dbReference type="Proteomes" id="UP000261140"/>
    </source>
</evidence>
<proteinExistence type="predicted"/>
<dbReference type="RefSeq" id="WP_117505677.1">
    <property type="nucleotide sequence ID" value="NZ_QVEQ01000005.1"/>
</dbReference>
<accession>A0A3E2T9Z9</accession>
<dbReference type="EMBL" id="QVEQ01000005">
    <property type="protein sequence ID" value="RGB71282.1"/>
    <property type="molecule type" value="Genomic_DNA"/>
</dbReference>
<evidence type="ECO:0000313" key="1">
    <source>
        <dbReference type="EMBL" id="RGB71282.1"/>
    </source>
</evidence>
<dbReference type="Proteomes" id="UP000261140">
    <property type="component" value="Unassembled WGS sequence"/>
</dbReference>
<sequence length="152" mass="16511">MTDRGKSIFDGDTGIMVGIGNNITATDETIDCCAANLIDTSVLEVHIQGITFSNMATLWLITKNAALYGAIVGNGYKRAIFNRATGFIGYGMEKFSTSDRTMIYEGRGRRKKITATDFSVIYHSVVEISPKNGCISSNREFTFGDISIAGNN</sequence>
<dbReference type="AlphaFoldDB" id="A0A3E2T9Z9"/>
<name>A0A3E2T9Z9_9FIRM</name>
<gene>
    <name evidence="1" type="ORF">DWZ89_07805</name>
</gene>
<reference evidence="1 2" key="1">
    <citation type="submission" date="2018-08" db="EMBL/GenBank/DDBJ databases">
        <title>A genome reference for cultivated species of the human gut microbiota.</title>
        <authorList>
            <person name="Zou Y."/>
            <person name="Xue W."/>
            <person name="Luo G."/>
        </authorList>
    </citation>
    <scope>NUCLEOTIDE SEQUENCE [LARGE SCALE GENOMIC DNA]</scope>
    <source>
        <strain evidence="1 2">AF36-11AT</strain>
    </source>
</reference>
<comment type="caution">
    <text evidence="1">The sequence shown here is derived from an EMBL/GenBank/DDBJ whole genome shotgun (WGS) entry which is preliminary data.</text>
</comment>
<organism evidence="1 2">
    <name type="scientific">Faecalibacterium prausnitzii</name>
    <dbReference type="NCBI Taxonomy" id="853"/>
    <lineage>
        <taxon>Bacteria</taxon>
        <taxon>Bacillati</taxon>
        <taxon>Bacillota</taxon>
        <taxon>Clostridia</taxon>
        <taxon>Eubacteriales</taxon>
        <taxon>Oscillospiraceae</taxon>
        <taxon>Faecalibacterium</taxon>
    </lineage>
</organism>